<feature type="region of interest" description="Disordered" evidence="1">
    <location>
        <begin position="1"/>
        <end position="106"/>
    </location>
</feature>
<keyword evidence="3" id="KW-1185">Reference proteome</keyword>
<comment type="caution">
    <text evidence="2">The sequence shown here is derived from an EMBL/GenBank/DDBJ whole genome shotgun (WGS) entry which is preliminary data.</text>
</comment>
<name>A0A8H4IVF0_9PEZI</name>
<gene>
    <name evidence="2" type="ORF">GTA08_BOTSDO03635</name>
</gene>
<feature type="compositionally biased region" description="Polar residues" evidence="1">
    <location>
        <begin position="37"/>
        <end position="70"/>
    </location>
</feature>
<feature type="compositionally biased region" description="Low complexity" evidence="1">
    <location>
        <begin position="24"/>
        <end position="36"/>
    </location>
</feature>
<accession>A0A8H4IVF0</accession>
<evidence type="ECO:0000256" key="1">
    <source>
        <dbReference type="SAM" id="MobiDB-lite"/>
    </source>
</evidence>
<reference evidence="2" key="1">
    <citation type="submission" date="2020-04" db="EMBL/GenBank/DDBJ databases">
        <title>Genome Assembly and Annotation of Botryosphaeria dothidea sdau 11-99, a Latent Pathogen of Apple Fruit Ring Rot in China.</title>
        <authorList>
            <person name="Yu C."/>
            <person name="Diao Y."/>
            <person name="Lu Q."/>
            <person name="Zhao J."/>
            <person name="Cui S."/>
            <person name="Peng C."/>
            <person name="He B."/>
            <person name="Liu H."/>
        </authorList>
    </citation>
    <scope>NUCLEOTIDE SEQUENCE [LARGE SCALE GENOMIC DNA]</scope>
    <source>
        <strain evidence="2">Sdau11-99</strain>
    </source>
</reference>
<evidence type="ECO:0000313" key="2">
    <source>
        <dbReference type="EMBL" id="KAF4307936.1"/>
    </source>
</evidence>
<dbReference type="OrthoDB" id="4203030at2759"/>
<dbReference type="AlphaFoldDB" id="A0A8H4IVF0"/>
<proteinExistence type="predicted"/>
<sequence>MTCNITATPLEVEPLPLYQRDPDTSSLLSSAPSYTSEAPTYRSSARDSQLISEAHHQQQPQPYYISTSLLDISAPPPSSRTANPPSPPPPDRRLAPSTAYAPGFTSCAPNAAPDAEALQNNYNIGAWSSVTSSHARRQYERVAMRRASRAAGVDRTSALLESMRLGGDGEQPPSPVGGSSRAGTPPPGPLAAVVRSDTHEVVGAGEDAGRSLLGERGVAADAATAAPVLPHEDPALVGEAAAARARQQRLYREACLRHDDSVRLVQESKTWDFMLSQMADW</sequence>
<organism evidence="2 3">
    <name type="scientific">Botryosphaeria dothidea</name>
    <dbReference type="NCBI Taxonomy" id="55169"/>
    <lineage>
        <taxon>Eukaryota</taxon>
        <taxon>Fungi</taxon>
        <taxon>Dikarya</taxon>
        <taxon>Ascomycota</taxon>
        <taxon>Pezizomycotina</taxon>
        <taxon>Dothideomycetes</taxon>
        <taxon>Dothideomycetes incertae sedis</taxon>
        <taxon>Botryosphaeriales</taxon>
        <taxon>Botryosphaeriaceae</taxon>
        <taxon>Botryosphaeria</taxon>
    </lineage>
</organism>
<evidence type="ECO:0000313" key="3">
    <source>
        <dbReference type="Proteomes" id="UP000572817"/>
    </source>
</evidence>
<dbReference type="EMBL" id="WWBZ02000022">
    <property type="protein sequence ID" value="KAF4307936.1"/>
    <property type="molecule type" value="Genomic_DNA"/>
</dbReference>
<protein>
    <submittedName>
        <fullName evidence="2">Uncharacterized protein</fullName>
    </submittedName>
</protein>
<feature type="region of interest" description="Disordered" evidence="1">
    <location>
        <begin position="164"/>
        <end position="189"/>
    </location>
</feature>
<dbReference type="Proteomes" id="UP000572817">
    <property type="component" value="Unassembled WGS sequence"/>
</dbReference>
<feature type="compositionally biased region" description="Pro residues" evidence="1">
    <location>
        <begin position="74"/>
        <end position="89"/>
    </location>
</feature>